<dbReference type="InterPro" id="IPR011990">
    <property type="entry name" value="TPR-like_helical_dom_sf"/>
</dbReference>
<evidence type="ECO:0000259" key="9">
    <source>
        <dbReference type="PROSITE" id="PS50059"/>
    </source>
</evidence>
<dbReference type="SUPFAM" id="SSF54534">
    <property type="entry name" value="FKBP-like"/>
    <property type="match status" value="1"/>
</dbReference>
<evidence type="ECO:0000256" key="3">
    <source>
        <dbReference type="ARBA" id="ARBA00022737"/>
    </source>
</evidence>
<evidence type="ECO:0000256" key="5">
    <source>
        <dbReference type="ARBA" id="ARBA00023110"/>
    </source>
</evidence>
<keyword evidence="5 7" id="KW-0697">Rotamase</keyword>
<dbReference type="STRING" id="1314771.A0A197KED8"/>
<dbReference type="GO" id="GO:0003755">
    <property type="term" value="F:peptidyl-prolyl cis-trans isomerase activity"/>
    <property type="evidence" value="ECO:0007669"/>
    <property type="project" value="UniProtKB-KW"/>
</dbReference>
<name>A0A197KED8_9FUNG</name>
<dbReference type="FunFam" id="3.10.50.40:FF:000006">
    <property type="entry name" value="Peptidyl-prolyl cis-trans isomerase"/>
    <property type="match status" value="1"/>
</dbReference>
<dbReference type="EMBL" id="KV442015">
    <property type="protein sequence ID" value="OAQ35046.1"/>
    <property type="molecule type" value="Genomic_DNA"/>
</dbReference>
<keyword evidence="11" id="KW-1185">Reference proteome</keyword>
<keyword evidence="4 8" id="KW-0802">TPR repeat</keyword>
<dbReference type="Pfam" id="PF00254">
    <property type="entry name" value="FKBP_C"/>
    <property type="match status" value="1"/>
</dbReference>
<sequence>MANVAMTDVTIPEDYLPIVDGLLWKKILKEGSGDSPTIKSNVNVHYVGTLFTNGDKFDSSRDRNSPFNFKLGVGQVIKGWDEGVATMKIGELAELVCAPEYAYGAQGSPPKIPGNSTLKFEVELLGFQESADNPSAKLTLAKKKKDQGNASFKTGENGPAAQAYKDGADLLKDMMGATPEQLQEADPLRLALLSNLAAAYLKLNENGKAAEACLQALEIQDDHVKVTYRLAQAYLGLSEFEDAKKIAQRGLEIAPGDATFTSLLNVIASKQAAFKKKEKAAYSKMFS</sequence>
<dbReference type="Proteomes" id="UP000078512">
    <property type="component" value="Unassembled WGS sequence"/>
</dbReference>
<protein>
    <recommendedName>
        <fullName evidence="2 7">peptidylprolyl isomerase</fullName>
        <ecNumber evidence="2 7">5.2.1.8</ecNumber>
    </recommendedName>
</protein>
<dbReference type="SUPFAM" id="SSF48452">
    <property type="entry name" value="TPR-like"/>
    <property type="match status" value="1"/>
</dbReference>
<dbReference type="Gene3D" id="1.25.40.10">
    <property type="entry name" value="Tetratricopeptide repeat domain"/>
    <property type="match status" value="1"/>
</dbReference>
<evidence type="ECO:0000256" key="6">
    <source>
        <dbReference type="ARBA" id="ARBA00023235"/>
    </source>
</evidence>
<dbReference type="OrthoDB" id="1902587at2759"/>
<feature type="repeat" description="TPR" evidence="8">
    <location>
        <begin position="224"/>
        <end position="257"/>
    </location>
</feature>
<dbReference type="EC" id="5.2.1.8" evidence="2 7"/>
<dbReference type="PROSITE" id="PS50059">
    <property type="entry name" value="FKBP_PPIASE"/>
    <property type="match status" value="1"/>
</dbReference>
<dbReference type="Pfam" id="PF14559">
    <property type="entry name" value="TPR_19"/>
    <property type="match status" value="1"/>
</dbReference>
<dbReference type="SMART" id="SM00028">
    <property type="entry name" value="TPR"/>
    <property type="match status" value="2"/>
</dbReference>
<dbReference type="InterPro" id="IPR019734">
    <property type="entry name" value="TPR_rpt"/>
</dbReference>
<dbReference type="PROSITE" id="PS50005">
    <property type="entry name" value="TPR"/>
    <property type="match status" value="1"/>
</dbReference>
<reference evidence="10 11" key="1">
    <citation type="submission" date="2016-05" db="EMBL/GenBank/DDBJ databases">
        <title>Genome sequencing reveals origins of a unique bacterial endosymbiosis in the earliest lineages of terrestrial Fungi.</title>
        <authorList>
            <consortium name="DOE Joint Genome Institute"/>
            <person name="Uehling J."/>
            <person name="Gryganskyi A."/>
            <person name="Hameed K."/>
            <person name="Tschaplinski T."/>
            <person name="Misztal P."/>
            <person name="Wu S."/>
            <person name="Desiro A."/>
            <person name="Vande Pol N."/>
            <person name="Du Z.-Y."/>
            <person name="Zienkiewicz A."/>
            <person name="Zienkiewicz K."/>
            <person name="Morin E."/>
            <person name="Tisserant E."/>
            <person name="Splivallo R."/>
            <person name="Hainaut M."/>
            <person name="Henrissat B."/>
            <person name="Ohm R."/>
            <person name="Kuo A."/>
            <person name="Yan J."/>
            <person name="Lipzen A."/>
            <person name="Nolan M."/>
            <person name="Labutti K."/>
            <person name="Barry K."/>
            <person name="Goldstein A."/>
            <person name="Labbe J."/>
            <person name="Schadt C."/>
            <person name="Tuskan G."/>
            <person name="Grigoriev I."/>
            <person name="Martin F."/>
            <person name="Vilgalys R."/>
            <person name="Bonito G."/>
        </authorList>
    </citation>
    <scope>NUCLEOTIDE SEQUENCE [LARGE SCALE GENOMIC DNA]</scope>
    <source>
        <strain evidence="10 11">AG-77</strain>
    </source>
</reference>
<gene>
    <name evidence="10" type="ORF">K457DRAFT_121051</name>
</gene>
<evidence type="ECO:0000256" key="4">
    <source>
        <dbReference type="ARBA" id="ARBA00022803"/>
    </source>
</evidence>
<dbReference type="AlphaFoldDB" id="A0A197KED8"/>
<dbReference type="PANTHER" id="PTHR46512">
    <property type="entry name" value="PEPTIDYLPROLYL ISOMERASE"/>
    <property type="match status" value="1"/>
</dbReference>
<feature type="domain" description="PPIase FKBP-type" evidence="9">
    <location>
        <begin position="39"/>
        <end position="128"/>
    </location>
</feature>
<evidence type="ECO:0000256" key="2">
    <source>
        <dbReference type="ARBA" id="ARBA00013194"/>
    </source>
</evidence>
<dbReference type="PANTHER" id="PTHR46512:SF9">
    <property type="entry name" value="PEPTIDYLPROLYL ISOMERASE"/>
    <property type="match status" value="1"/>
</dbReference>
<proteinExistence type="predicted"/>
<organism evidence="10 11">
    <name type="scientific">Linnemannia elongata AG-77</name>
    <dbReference type="NCBI Taxonomy" id="1314771"/>
    <lineage>
        <taxon>Eukaryota</taxon>
        <taxon>Fungi</taxon>
        <taxon>Fungi incertae sedis</taxon>
        <taxon>Mucoromycota</taxon>
        <taxon>Mortierellomycotina</taxon>
        <taxon>Mortierellomycetes</taxon>
        <taxon>Mortierellales</taxon>
        <taxon>Mortierellaceae</taxon>
        <taxon>Linnemannia</taxon>
    </lineage>
</organism>
<comment type="catalytic activity">
    <reaction evidence="1 7">
        <text>[protein]-peptidylproline (omega=180) = [protein]-peptidylproline (omega=0)</text>
        <dbReference type="Rhea" id="RHEA:16237"/>
        <dbReference type="Rhea" id="RHEA-COMP:10747"/>
        <dbReference type="Rhea" id="RHEA-COMP:10748"/>
        <dbReference type="ChEBI" id="CHEBI:83833"/>
        <dbReference type="ChEBI" id="CHEBI:83834"/>
        <dbReference type="EC" id="5.2.1.8"/>
    </reaction>
</comment>
<dbReference type="InterPro" id="IPR046357">
    <property type="entry name" value="PPIase_dom_sf"/>
</dbReference>
<evidence type="ECO:0000313" key="10">
    <source>
        <dbReference type="EMBL" id="OAQ35046.1"/>
    </source>
</evidence>
<dbReference type="InterPro" id="IPR001179">
    <property type="entry name" value="PPIase_FKBP_dom"/>
</dbReference>
<keyword evidence="6 7" id="KW-0413">Isomerase</keyword>
<dbReference type="InterPro" id="IPR050754">
    <property type="entry name" value="FKBP4/5/8-like"/>
</dbReference>
<evidence type="ECO:0000313" key="11">
    <source>
        <dbReference type="Proteomes" id="UP000078512"/>
    </source>
</evidence>
<keyword evidence="3" id="KW-0677">Repeat</keyword>
<evidence type="ECO:0000256" key="1">
    <source>
        <dbReference type="ARBA" id="ARBA00000971"/>
    </source>
</evidence>
<evidence type="ECO:0000256" key="7">
    <source>
        <dbReference type="PROSITE-ProRule" id="PRU00277"/>
    </source>
</evidence>
<accession>A0A197KED8</accession>
<dbReference type="Gene3D" id="3.10.50.40">
    <property type="match status" value="1"/>
</dbReference>
<evidence type="ECO:0000256" key="8">
    <source>
        <dbReference type="PROSITE-ProRule" id="PRU00339"/>
    </source>
</evidence>